<sequence>MRKSKLTKLGLAGVLFCSAVQGAYALDFAEEAKVKLELRPRWEYADVKGNTTDAASALTVRIRVGTEFRNLFGTKNLSLFFEPWAVPALVKKYAPENTDYDLIPDPVLTRINQVYFLYKSNNWKLKLGRQIILLDNQRFVGPVGWRQMAQTFDAARFDIKPMDRLNVMVSYIGAKTGITGNKLAQNTNPTAPFVAYNTDLGDDTLVNDSVLLHATYSYSKKGKVVAYAYLLNGLSDTYGLRVSGKPELTSGFLLGYWAEFAYQKDPTLTSHEVTDRKIGAYYYNLNLKPTYRSPVGDIFLEAGYEFMG</sequence>
<dbReference type="InterPro" id="IPR023614">
    <property type="entry name" value="Porin_dom_sf"/>
</dbReference>
<dbReference type="EMBL" id="DRNB01000086">
    <property type="protein sequence ID" value="HHJ63725.1"/>
    <property type="molecule type" value="Genomic_DNA"/>
</dbReference>
<name>A0A7C5L4F1_AQUAO</name>
<evidence type="ECO:0000313" key="2">
    <source>
        <dbReference type="EMBL" id="HHJ63725.1"/>
    </source>
</evidence>
<organism evidence="2">
    <name type="scientific">Aquifex aeolicus</name>
    <dbReference type="NCBI Taxonomy" id="63363"/>
    <lineage>
        <taxon>Bacteria</taxon>
        <taxon>Pseudomonadati</taxon>
        <taxon>Aquificota</taxon>
        <taxon>Aquificia</taxon>
        <taxon>Aquificales</taxon>
        <taxon>Aquificaceae</taxon>
        <taxon>Aquifex</taxon>
    </lineage>
</organism>
<dbReference type="Gene3D" id="2.40.160.10">
    <property type="entry name" value="Porin"/>
    <property type="match status" value="1"/>
</dbReference>
<feature type="chain" id="PRO_5028409742" evidence="1">
    <location>
        <begin position="26"/>
        <end position="308"/>
    </location>
</feature>
<gene>
    <name evidence="2" type="ORF">ENJ61_02350</name>
</gene>
<dbReference type="Proteomes" id="UP000885792">
    <property type="component" value="Unassembled WGS sequence"/>
</dbReference>
<keyword evidence="1" id="KW-0732">Signal</keyword>
<comment type="caution">
    <text evidence="2">The sequence shown here is derived from an EMBL/GenBank/DDBJ whole genome shotgun (WGS) entry which is preliminary data.</text>
</comment>
<proteinExistence type="predicted"/>
<feature type="signal peptide" evidence="1">
    <location>
        <begin position="1"/>
        <end position="25"/>
    </location>
</feature>
<dbReference type="AlphaFoldDB" id="A0A7C5L4F1"/>
<accession>A0A7C5L4F1</accession>
<feature type="non-terminal residue" evidence="2">
    <location>
        <position position="308"/>
    </location>
</feature>
<protein>
    <submittedName>
        <fullName evidence="2">Uncharacterized protein</fullName>
    </submittedName>
</protein>
<evidence type="ECO:0000256" key="1">
    <source>
        <dbReference type="SAM" id="SignalP"/>
    </source>
</evidence>
<reference evidence="2" key="1">
    <citation type="journal article" date="2020" name="mSystems">
        <title>Genome- and Community-Level Interaction Insights into Carbon Utilization and Element Cycling Functions of Hydrothermarchaeota in Hydrothermal Sediment.</title>
        <authorList>
            <person name="Zhou Z."/>
            <person name="Liu Y."/>
            <person name="Xu W."/>
            <person name="Pan J."/>
            <person name="Luo Z.H."/>
            <person name="Li M."/>
        </authorList>
    </citation>
    <scope>NUCLEOTIDE SEQUENCE [LARGE SCALE GENOMIC DNA]</scope>
    <source>
        <strain evidence="2">HyVt-501</strain>
    </source>
</reference>